<dbReference type="SUPFAM" id="SSF51971">
    <property type="entry name" value="Nucleotide-binding domain"/>
    <property type="match status" value="1"/>
</dbReference>
<comment type="caution">
    <text evidence="8">The sequence shown here is derived from an EMBL/GenBank/DDBJ whole genome shotgun (WGS) entry which is preliminary data.</text>
</comment>
<feature type="binding site" evidence="6">
    <location>
        <position position="349"/>
    </location>
    <ligand>
        <name>D-dopa</name>
        <dbReference type="ChEBI" id="CHEBI:149689"/>
    </ligand>
</feature>
<evidence type="ECO:0000256" key="3">
    <source>
        <dbReference type="ARBA" id="ARBA00022630"/>
    </source>
</evidence>
<dbReference type="AlphaFoldDB" id="A0A9P7TTI8"/>
<dbReference type="InterPro" id="IPR006181">
    <property type="entry name" value="D-amino_acid_oxidase_CS"/>
</dbReference>
<dbReference type="InterPro" id="IPR023209">
    <property type="entry name" value="DAO"/>
</dbReference>
<dbReference type="Pfam" id="PF01266">
    <property type="entry name" value="DAO"/>
    <property type="match status" value="1"/>
</dbReference>
<dbReference type="GO" id="GO:0005737">
    <property type="term" value="C:cytoplasm"/>
    <property type="evidence" value="ECO:0007669"/>
    <property type="project" value="TreeGrafter"/>
</dbReference>
<evidence type="ECO:0000313" key="8">
    <source>
        <dbReference type="EMBL" id="KAG6121139.1"/>
    </source>
</evidence>
<dbReference type="Gene3D" id="3.40.50.720">
    <property type="entry name" value="NAD(P)-binding Rossmann-like Domain"/>
    <property type="match status" value="1"/>
</dbReference>
<organism evidence="8 9">
    <name type="scientific">Claviceps humidiphila</name>
    <dbReference type="NCBI Taxonomy" id="1294629"/>
    <lineage>
        <taxon>Eukaryota</taxon>
        <taxon>Fungi</taxon>
        <taxon>Dikarya</taxon>
        <taxon>Ascomycota</taxon>
        <taxon>Pezizomycotina</taxon>
        <taxon>Sordariomycetes</taxon>
        <taxon>Hypocreomycetidae</taxon>
        <taxon>Hypocreales</taxon>
        <taxon>Clavicipitaceae</taxon>
        <taxon>Claviceps</taxon>
    </lineage>
</organism>
<sequence>MANIIVIVGAGVSGLTSALLLSKSKANAITVIAKHMPGDYDIEYASPWAGANFLPMSTSEGSRWERQTWPEMQRLAEHVPEAGIHFQIKRHLGASRVLTWKRARLAARIIRRDKDMQGEVRPTKALFNRDPWFQTMMPDYRALDAAEIPAGHDSGCEFKSVCINPSMYLHWLVGQCIRNGVVFKRSIVTHIYDAKRQSHTGEQASILINATGLGSRKLGGVNDETMTPSRGQLVLVRNEFHTMYTASGTDDDEADTLYTMQRPAGGGTILGGTYDIGNWESVPDPNIGLRIMQRIVDMSPEIADGKGIAGLSVIRHVAGLRPYRPSGVRVESERLDDDTWVVHNYGHAGWGYQTSYGCAEGVVELVNEIQRGIGEP</sequence>
<comment type="cofactor">
    <cofactor evidence="1 6">
        <name>FAD</name>
        <dbReference type="ChEBI" id="CHEBI:57692"/>
    </cofactor>
</comment>
<evidence type="ECO:0000256" key="4">
    <source>
        <dbReference type="ARBA" id="ARBA00022827"/>
    </source>
</evidence>
<accession>A0A9P7TTI8</accession>
<dbReference type="EMBL" id="SRQM01000043">
    <property type="protein sequence ID" value="KAG6121139.1"/>
    <property type="molecule type" value="Genomic_DNA"/>
</dbReference>
<dbReference type="Proteomes" id="UP000732380">
    <property type="component" value="Unassembled WGS sequence"/>
</dbReference>
<feature type="binding site" evidence="6">
    <location>
        <position position="188"/>
    </location>
    <ligand>
        <name>FAD</name>
        <dbReference type="ChEBI" id="CHEBI:57692"/>
    </ligand>
</feature>
<feature type="domain" description="FAD dependent oxidoreductase" evidence="7">
    <location>
        <begin position="5"/>
        <end position="365"/>
    </location>
</feature>
<dbReference type="PROSITE" id="PS00677">
    <property type="entry name" value="DAO"/>
    <property type="match status" value="1"/>
</dbReference>
<evidence type="ECO:0000256" key="1">
    <source>
        <dbReference type="ARBA" id="ARBA00001974"/>
    </source>
</evidence>
<dbReference type="Gene3D" id="3.30.9.10">
    <property type="entry name" value="D-Amino Acid Oxidase, subunit A, domain 2"/>
    <property type="match status" value="1"/>
</dbReference>
<dbReference type="SUPFAM" id="SSF54373">
    <property type="entry name" value="FAD-linked reductases, C-terminal domain"/>
    <property type="match status" value="1"/>
</dbReference>
<dbReference type="PIRSF" id="PIRSF000189">
    <property type="entry name" value="D-aa_oxidase"/>
    <property type="match status" value="1"/>
</dbReference>
<protein>
    <recommendedName>
        <fullName evidence="7">FAD dependent oxidoreductase domain-containing protein</fullName>
    </recommendedName>
</protein>
<dbReference type="GO" id="GO:0003884">
    <property type="term" value="F:D-amino-acid oxidase activity"/>
    <property type="evidence" value="ECO:0007669"/>
    <property type="project" value="InterPro"/>
</dbReference>
<proteinExistence type="inferred from homology"/>
<dbReference type="PANTHER" id="PTHR11530">
    <property type="entry name" value="D-AMINO ACID OXIDASE"/>
    <property type="match status" value="1"/>
</dbReference>
<evidence type="ECO:0000256" key="5">
    <source>
        <dbReference type="ARBA" id="ARBA00023002"/>
    </source>
</evidence>
<dbReference type="InterPro" id="IPR006076">
    <property type="entry name" value="FAD-dep_OxRdtase"/>
</dbReference>
<evidence type="ECO:0000256" key="2">
    <source>
        <dbReference type="ARBA" id="ARBA00006730"/>
    </source>
</evidence>
<keyword evidence="3" id="KW-0285">Flavoprotein</keyword>
<keyword evidence="4 6" id="KW-0274">FAD</keyword>
<gene>
    <name evidence="8" type="ORF">E4U13_005342</name>
</gene>
<dbReference type="GO" id="GO:0071949">
    <property type="term" value="F:FAD binding"/>
    <property type="evidence" value="ECO:0007669"/>
    <property type="project" value="InterPro"/>
</dbReference>
<feature type="binding site" evidence="6">
    <location>
        <position position="321"/>
    </location>
    <ligand>
        <name>D-dopa</name>
        <dbReference type="ChEBI" id="CHEBI:149689"/>
    </ligand>
</feature>
<keyword evidence="9" id="KW-1185">Reference proteome</keyword>
<keyword evidence="5" id="KW-0560">Oxidoreductase</keyword>
<dbReference type="PANTHER" id="PTHR11530:SF16">
    <property type="entry name" value="D-AMINO ACID OXIDASE (AFU_ORTHOLOGUE AFUA_5G11290)"/>
    <property type="match status" value="1"/>
</dbReference>
<name>A0A9P7TTI8_9HYPO</name>
<evidence type="ECO:0000259" key="7">
    <source>
        <dbReference type="Pfam" id="PF01266"/>
    </source>
</evidence>
<feature type="binding site" evidence="6">
    <location>
        <position position="211"/>
    </location>
    <ligand>
        <name>FAD</name>
        <dbReference type="ChEBI" id="CHEBI:57692"/>
    </ligand>
</feature>
<comment type="similarity">
    <text evidence="2">Belongs to the DAMOX/DASOX family.</text>
</comment>
<reference evidence="8 9" key="1">
    <citation type="journal article" date="2020" name="bioRxiv">
        <title>Whole genome comparisons of ergot fungi reveals the divergence and evolution of species within the genus Claviceps are the result of varying mechanisms driving genome evolution and host range expansion.</title>
        <authorList>
            <person name="Wyka S.A."/>
            <person name="Mondo S.J."/>
            <person name="Liu M."/>
            <person name="Dettman J."/>
            <person name="Nalam V."/>
            <person name="Broders K.D."/>
        </authorList>
    </citation>
    <scope>NUCLEOTIDE SEQUENCE [LARGE SCALE GENOMIC DNA]</scope>
    <source>
        <strain evidence="8 9">LM576</strain>
    </source>
</reference>
<dbReference type="GO" id="GO:0019478">
    <property type="term" value="P:D-amino acid catabolic process"/>
    <property type="evidence" value="ECO:0007669"/>
    <property type="project" value="TreeGrafter"/>
</dbReference>
<evidence type="ECO:0000313" key="9">
    <source>
        <dbReference type="Proteomes" id="UP000732380"/>
    </source>
</evidence>
<evidence type="ECO:0000256" key="6">
    <source>
        <dbReference type="PIRSR" id="PIRSR000189-1"/>
    </source>
</evidence>